<dbReference type="GO" id="GO:0016301">
    <property type="term" value="F:kinase activity"/>
    <property type="evidence" value="ECO:0007669"/>
    <property type="project" value="UniProtKB-KW"/>
</dbReference>
<dbReference type="AlphaFoldDB" id="A0A369MWL4"/>
<keyword evidence="2" id="KW-0418">Kinase</keyword>
<accession>A0A369MWL4</accession>
<evidence type="ECO:0000313" key="6">
    <source>
        <dbReference type="Proteomes" id="UP000253857"/>
    </source>
</evidence>
<dbReference type="Gene3D" id="1.10.1070.20">
    <property type="match status" value="1"/>
</dbReference>
<dbReference type="Proteomes" id="UP000253915">
    <property type="component" value="Unassembled WGS sequence"/>
</dbReference>
<gene>
    <name evidence="5" type="ORF">C1853_15010</name>
    <name evidence="4" type="ORF">C1871_14405</name>
</gene>
<name>A0A369MWL4_EGGLN</name>
<evidence type="ECO:0000313" key="4">
    <source>
        <dbReference type="EMBL" id="RDB81661.1"/>
    </source>
</evidence>
<dbReference type="RefSeq" id="WP_009608187.1">
    <property type="nucleotide sequence ID" value="NZ_AP031442.1"/>
</dbReference>
<evidence type="ECO:0000313" key="5">
    <source>
        <dbReference type="EMBL" id="RDC33820.1"/>
    </source>
</evidence>
<dbReference type="Pfam" id="PF07804">
    <property type="entry name" value="HipA_C"/>
    <property type="match status" value="1"/>
</dbReference>
<dbReference type="EMBL" id="PPTY01000043">
    <property type="protein sequence ID" value="RDB81661.1"/>
    <property type="molecule type" value="Genomic_DNA"/>
</dbReference>
<feature type="domain" description="HipA-like C-terminal" evidence="3">
    <location>
        <begin position="17"/>
        <end position="187"/>
    </location>
</feature>
<comment type="caution">
    <text evidence="4">The sequence shown here is derived from an EMBL/GenBank/DDBJ whole genome shotgun (WGS) entry which is preliminary data.</text>
</comment>
<keyword evidence="1" id="KW-0808">Transferase</keyword>
<dbReference type="EMBL" id="PPUQ01000033">
    <property type="protein sequence ID" value="RDC33820.1"/>
    <property type="molecule type" value="Genomic_DNA"/>
</dbReference>
<evidence type="ECO:0000259" key="3">
    <source>
        <dbReference type="Pfam" id="PF07804"/>
    </source>
</evidence>
<evidence type="ECO:0000313" key="7">
    <source>
        <dbReference type="Proteomes" id="UP000253915"/>
    </source>
</evidence>
<evidence type="ECO:0000256" key="1">
    <source>
        <dbReference type="ARBA" id="ARBA00022679"/>
    </source>
</evidence>
<proteinExistence type="predicted"/>
<protein>
    <submittedName>
        <fullName evidence="4">HipA domain-containing protein</fullName>
    </submittedName>
</protein>
<dbReference type="InterPro" id="IPR012893">
    <property type="entry name" value="HipA-like_C"/>
</dbReference>
<organism evidence="4 6">
    <name type="scientific">Eggerthella lenta</name>
    <name type="common">Eubacterium lentum</name>
    <dbReference type="NCBI Taxonomy" id="84112"/>
    <lineage>
        <taxon>Bacteria</taxon>
        <taxon>Bacillati</taxon>
        <taxon>Actinomycetota</taxon>
        <taxon>Coriobacteriia</taxon>
        <taxon>Eggerthellales</taxon>
        <taxon>Eggerthellaceae</taxon>
        <taxon>Eggerthella</taxon>
    </lineage>
</organism>
<dbReference type="Proteomes" id="UP000253857">
    <property type="component" value="Unassembled WGS sequence"/>
</dbReference>
<dbReference type="OMA" id="DRHNGNW"/>
<evidence type="ECO:0000256" key="2">
    <source>
        <dbReference type="ARBA" id="ARBA00022777"/>
    </source>
</evidence>
<dbReference type="CDD" id="cd17792">
    <property type="entry name" value="CtkA"/>
    <property type="match status" value="1"/>
</dbReference>
<dbReference type="Gene3D" id="3.30.200.120">
    <property type="match status" value="1"/>
</dbReference>
<sequence>MELIDFSLYERGWINYGGSERKESILVPNGDGTFSDYMLKFRKRTPFGMRYNHVSEYLGSHIFELLGFDAQKTFLGTFEGEDVVACKSFVGAGEQFVPFNDVGESTLDQDKERYQYEYADIMQMLRDNSKLVDVSGTIAMFWEMFVVDALLGNFDRHGANWGFVKRNGAYSLAPTFDNGSCLFPALVDEDEMERVMESEDETAKRVYGFPTSQIRLRGRKSSYYDVVSSLEFDECNRALREVMERMDLEAAHQLVRSVPNISDRRKEFYCHMLDARYRVILEAPYSDLVRRGA</sequence>
<reference evidence="6 7" key="1">
    <citation type="journal article" date="2018" name="Elife">
        <title>Discovery and characterization of a prevalent human gut bacterial enzyme sufficient for the inactivation of a family of plant toxins.</title>
        <authorList>
            <person name="Koppel N."/>
            <person name="Bisanz J.E."/>
            <person name="Pandelia M.E."/>
            <person name="Turnbaugh P.J."/>
            <person name="Balskus E.P."/>
        </authorList>
    </citation>
    <scope>NUCLEOTIDE SEQUENCE [LARGE SCALE GENOMIC DNA]</scope>
    <source>
        <strain evidence="5 7">16A</strain>
        <strain evidence="4 6">FAA1-1-60AUCSF</strain>
    </source>
</reference>